<dbReference type="AlphaFoldDB" id="A0A932I0K4"/>
<evidence type="ECO:0000259" key="1">
    <source>
        <dbReference type="Pfam" id="PF01575"/>
    </source>
</evidence>
<name>A0A932I0K4_UNCTE</name>
<accession>A0A932I0K4</accession>
<dbReference type="Pfam" id="PF01575">
    <property type="entry name" value="MaoC_dehydratas"/>
    <property type="match status" value="1"/>
</dbReference>
<dbReference type="SUPFAM" id="SSF54637">
    <property type="entry name" value="Thioesterase/thiol ester dehydrase-isomerase"/>
    <property type="match status" value="1"/>
</dbReference>
<dbReference type="EMBL" id="JACPUR010000014">
    <property type="protein sequence ID" value="MBI3127069.1"/>
    <property type="molecule type" value="Genomic_DNA"/>
</dbReference>
<dbReference type="InterPro" id="IPR002539">
    <property type="entry name" value="MaoC-like_dom"/>
</dbReference>
<proteinExistence type="predicted"/>
<gene>
    <name evidence="2" type="ORF">HYZ11_05660</name>
</gene>
<dbReference type="CDD" id="cd03441">
    <property type="entry name" value="R_hydratase_like"/>
    <property type="match status" value="1"/>
</dbReference>
<dbReference type="Gene3D" id="3.10.129.10">
    <property type="entry name" value="Hotdog Thioesterase"/>
    <property type="match status" value="1"/>
</dbReference>
<sequence>MSGGLPRPEALRPGDALPPLFRAIGREDMLRFNRYVTGGRDTRNIHTDDEVARRAGLPRAVAAGRHPAAFIAERMADLLGSGFLAGGEFEVTFVKPIFPGDVLQLTAKVRERVEEEGRVRLVFEVALLNQDGAPVIVGTADGGLDSG</sequence>
<evidence type="ECO:0000313" key="2">
    <source>
        <dbReference type="EMBL" id="MBI3127069.1"/>
    </source>
</evidence>
<reference evidence="2" key="1">
    <citation type="submission" date="2020-07" db="EMBL/GenBank/DDBJ databases">
        <title>Huge and variable diversity of episymbiotic CPR bacteria and DPANN archaea in groundwater ecosystems.</title>
        <authorList>
            <person name="He C.Y."/>
            <person name="Keren R."/>
            <person name="Whittaker M."/>
            <person name="Farag I.F."/>
            <person name="Doudna J."/>
            <person name="Cate J.H.D."/>
            <person name="Banfield J.F."/>
        </authorList>
    </citation>
    <scope>NUCLEOTIDE SEQUENCE</scope>
    <source>
        <strain evidence="2">NC_groundwater_763_Ag_S-0.2um_68_21</strain>
    </source>
</reference>
<dbReference type="Proteomes" id="UP000782312">
    <property type="component" value="Unassembled WGS sequence"/>
</dbReference>
<organism evidence="2 3">
    <name type="scientific">Tectimicrobiota bacterium</name>
    <dbReference type="NCBI Taxonomy" id="2528274"/>
    <lineage>
        <taxon>Bacteria</taxon>
        <taxon>Pseudomonadati</taxon>
        <taxon>Nitrospinota/Tectimicrobiota group</taxon>
        <taxon>Candidatus Tectimicrobiota</taxon>
    </lineage>
</organism>
<feature type="domain" description="MaoC-like" evidence="1">
    <location>
        <begin position="34"/>
        <end position="111"/>
    </location>
</feature>
<protein>
    <submittedName>
        <fullName evidence="2">MaoC family dehydratase</fullName>
    </submittedName>
</protein>
<comment type="caution">
    <text evidence="2">The sequence shown here is derived from an EMBL/GenBank/DDBJ whole genome shotgun (WGS) entry which is preliminary data.</text>
</comment>
<evidence type="ECO:0000313" key="3">
    <source>
        <dbReference type="Proteomes" id="UP000782312"/>
    </source>
</evidence>
<dbReference type="InterPro" id="IPR029069">
    <property type="entry name" value="HotDog_dom_sf"/>
</dbReference>